<dbReference type="SUPFAM" id="SSF55785">
    <property type="entry name" value="PYP-like sensor domain (PAS domain)"/>
    <property type="match status" value="2"/>
</dbReference>
<dbReference type="PROSITE" id="PS50112">
    <property type="entry name" value="PAS"/>
    <property type="match status" value="2"/>
</dbReference>
<dbReference type="Pfam" id="PF13185">
    <property type="entry name" value="GAF_2"/>
    <property type="match status" value="1"/>
</dbReference>
<dbReference type="SMART" id="SM00065">
    <property type="entry name" value="GAF"/>
    <property type="match status" value="1"/>
</dbReference>
<evidence type="ECO:0000259" key="1">
    <source>
        <dbReference type="PROSITE" id="PS50112"/>
    </source>
</evidence>
<feature type="domain" description="PAS" evidence="1">
    <location>
        <begin position="286"/>
        <end position="330"/>
    </location>
</feature>
<evidence type="ECO:0000313" key="7">
    <source>
        <dbReference type="EMBL" id="CAB4943069.1"/>
    </source>
</evidence>
<dbReference type="EMBL" id="CAESGF010000013">
    <property type="protein sequence ID" value="CAB4364401.1"/>
    <property type="molecule type" value="Genomic_DNA"/>
</dbReference>
<dbReference type="SUPFAM" id="SSF55781">
    <property type="entry name" value="GAF domain-like"/>
    <property type="match status" value="1"/>
</dbReference>
<dbReference type="InterPro" id="IPR035965">
    <property type="entry name" value="PAS-like_dom_sf"/>
</dbReference>
<dbReference type="NCBIfam" id="TIGR00229">
    <property type="entry name" value="sensory_box"/>
    <property type="match status" value="2"/>
</dbReference>
<evidence type="ECO:0000313" key="8">
    <source>
        <dbReference type="EMBL" id="CAB4989355.1"/>
    </source>
</evidence>
<dbReference type="InterPro" id="IPR052155">
    <property type="entry name" value="Biofilm_reg_signaling"/>
</dbReference>
<dbReference type="Pfam" id="PF13426">
    <property type="entry name" value="PAS_9"/>
    <property type="match status" value="1"/>
</dbReference>
<dbReference type="EMBL" id="CAEZYF010000013">
    <property type="protein sequence ID" value="CAB4730628.1"/>
    <property type="molecule type" value="Genomic_DNA"/>
</dbReference>
<evidence type="ECO:0000313" key="4">
    <source>
        <dbReference type="EMBL" id="CAB4730628.1"/>
    </source>
</evidence>
<dbReference type="AlphaFoldDB" id="A0A6J6Y0J2"/>
<dbReference type="EMBL" id="CAFAAV010000006">
    <property type="protein sequence ID" value="CAB4801543.1"/>
    <property type="molecule type" value="Genomic_DNA"/>
</dbReference>
<dbReference type="Gene3D" id="3.30.450.40">
    <property type="match status" value="1"/>
</dbReference>
<dbReference type="InterPro" id="IPR013655">
    <property type="entry name" value="PAS_fold_3"/>
</dbReference>
<evidence type="ECO:0000313" key="3">
    <source>
        <dbReference type="EMBL" id="CAB4364401.1"/>
    </source>
</evidence>
<proteinExistence type="predicted"/>
<sequence>MVLETGSNGSVLWVSPSIESVLGWLPGEIIGTSALDIVHADDVVTVEQQRSKVFAGEPVSDVHVRIRTSRSELRWMSARSHPLRVAPDGTVAASVVVMRDCRTEVANQRARDALAAGTDVLLRSHDELELLTDMCQASVDKAGYLFAWYGRRVDDEAKSVERVAMSTEHAGYLDRIGLSWDRANPLGLGPSGTALRDGTVVIVHDFAQDASFQPWIAEAIRHGFRSSIALPVVIDGEIDGVLTVYSAEVRAFDQRAVALLAGLASQLGYGLQRLRNEVQLLDALREQSLLITAIEQTGDSVVINDTDANIVYANPATSRTSGYTLDELRGGNPRVFKSGIHDQVFYETMWARLLDGQSWRGVFVNRRKNGELYEEKANIAPIHDKDGMLIAFVSVKHDLSAERLLEASIDRQQNDRDVMFGVMSRVRPAATLHGTSITLCQAVNDLSGFDATAVVLLDKETGFQIAGLAGDGLSNDLQSVRSSWGRVTSMARRGCRNDERCSRSWVRSPAHCSAHNSTRTGVLRSCVLTSAASSTSRNTSRCSNRWST</sequence>
<dbReference type="InterPro" id="IPR000014">
    <property type="entry name" value="PAS"/>
</dbReference>
<dbReference type="Gene3D" id="3.30.450.20">
    <property type="entry name" value="PAS domain"/>
    <property type="match status" value="2"/>
</dbReference>
<accession>A0A6J6Y0J2</accession>
<feature type="domain" description="PAC" evidence="2">
    <location>
        <begin position="357"/>
        <end position="411"/>
    </location>
</feature>
<protein>
    <submittedName>
        <fullName evidence="5">Unannotated protein</fullName>
    </submittedName>
</protein>
<dbReference type="Pfam" id="PF08447">
    <property type="entry name" value="PAS_3"/>
    <property type="match status" value="1"/>
</dbReference>
<name>A0A6J6Y0J2_9ZZZZ</name>
<evidence type="ECO:0000313" key="5">
    <source>
        <dbReference type="EMBL" id="CAB4801543.1"/>
    </source>
</evidence>
<dbReference type="InterPro" id="IPR003018">
    <property type="entry name" value="GAF"/>
</dbReference>
<evidence type="ECO:0000313" key="6">
    <source>
        <dbReference type="EMBL" id="CAB4853349.1"/>
    </source>
</evidence>
<dbReference type="PANTHER" id="PTHR44757">
    <property type="entry name" value="DIGUANYLATE CYCLASE DGCP"/>
    <property type="match status" value="1"/>
</dbReference>
<dbReference type="SMART" id="SM00091">
    <property type="entry name" value="PAS"/>
    <property type="match status" value="2"/>
</dbReference>
<organism evidence="5">
    <name type="scientific">freshwater metagenome</name>
    <dbReference type="NCBI Taxonomy" id="449393"/>
    <lineage>
        <taxon>unclassified sequences</taxon>
        <taxon>metagenomes</taxon>
        <taxon>ecological metagenomes</taxon>
    </lineage>
</organism>
<dbReference type="PANTHER" id="PTHR44757:SF2">
    <property type="entry name" value="BIOFILM ARCHITECTURE MAINTENANCE PROTEIN MBAA"/>
    <property type="match status" value="1"/>
</dbReference>
<dbReference type="EMBL" id="CAFBIY010000241">
    <property type="protein sequence ID" value="CAB4853349.1"/>
    <property type="molecule type" value="Genomic_DNA"/>
</dbReference>
<reference evidence="5" key="1">
    <citation type="submission" date="2020-05" db="EMBL/GenBank/DDBJ databases">
        <authorList>
            <person name="Chiriac C."/>
            <person name="Salcher M."/>
            <person name="Ghai R."/>
            <person name="Kavagutti S V."/>
        </authorList>
    </citation>
    <scope>NUCLEOTIDE SEQUENCE</scope>
</reference>
<dbReference type="CDD" id="cd00130">
    <property type="entry name" value="PAS"/>
    <property type="match status" value="2"/>
</dbReference>
<dbReference type="InterPro" id="IPR000700">
    <property type="entry name" value="PAS-assoc_C"/>
</dbReference>
<dbReference type="InterPro" id="IPR029016">
    <property type="entry name" value="GAF-like_dom_sf"/>
</dbReference>
<evidence type="ECO:0000259" key="2">
    <source>
        <dbReference type="PROSITE" id="PS50113"/>
    </source>
</evidence>
<dbReference type="InterPro" id="IPR001610">
    <property type="entry name" value="PAC"/>
</dbReference>
<dbReference type="EMBL" id="CAFBOL010000031">
    <property type="protein sequence ID" value="CAB4989355.1"/>
    <property type="molecule type" value="Genomic_DNA"/>
</dbReference>
<dbReference type="PROSITE" id="PS50113">
    <property type="entry name" value="PAC"/>
    <property type="match status" value="1"/>
</dbReference>
<dbReference type="SMART" id="SM00086">
    <property type="entry name" value="PAC"/>
    <property type="match status" value="2"/>
</dbReference>
<dbReference type="EMBL" id="CAFBMT010000014">
    <property type="protein sequence ID" value="CAB4943069.1"/>
    <property type="molecule type" value="Genomic_DNA"/>
</dbReference>
<feature type="domain" description="PAS" evidence="1">
    <location>
        <begin position="1"/>
        <end position="57"/>
    </location>
</feature>
<gene>
    <name evidence="4" type="ORF">UFOPK2656_02086</name>
    <name evidence="5" type="ORF">UFOPK3099_00150</name>
    <name evidence="6" type="ORF">UFOPK3267_02879</name>
    <name evidence="7" type="ORF">UFOPK3651_02329</name>
    <name evidence="8" type="ORF">UFOPK3931_01376</name>
    <name evidence="3" type="ORF">UFOPK4189_02162</name>
</gene>